<dbReference type="GeneID" id="6500212"/>
<dbReference type="eggNOG" id="ENOG502TBQD">
    <property type="taxonomic scope" value="Eukaryota"/>
</dbReference>
<proteinExistence type="predicted"/>
<evidence type="ECO:0000313" key="2">
    <source>
        <dbReference type="EMBL" id="EDV41604.2"/>
    </source>
</evidence>
<dbReference type="STRING" id="7217.B3LWL0"/>
<name>B3LWL0_DROAN</name>
<feature type="domain" description="CHK kinase-like" evidence="1">
    <location>
        <begin position="179"/>
        <end position="373"/>
    </location>
</feature>
<dbReference type="OrthoDB" id="411145at2759"/>
<dbReference type="FunCoup" id="B3LWL0">
    <property type="interactions" value="39"/>
</dbReference>
<dbReference type="SMART" id="SM00587">
    <property type="entry name" value="CHK"/>
    <property type="match status" value="1"/>
</dbReference>
<keyword evidence="3" id="KW-1185">Reference proteome</keyword>
<accession>B3LWL0</accession>
<sequence>MGVVTCSVPHSPFESPAGCNSQLFCFRFILFQSGDLKSNTKLAMGTGKKNYQAPEWLTADFLQDVLKEHFKEEQLAVTELIVKSAQVGDQAVGFASEMHRASFNLQRGSAAKSKFSVIVKDHPKGQTGAVAQRSKLFKREILAYKEVLPRVQELLQSIGDSTKIAPACYYTTETPEPFLILEDMQQSGFENFERGRLLNLDYVLPTITKVAKLHACSAVIAAQNPQVLEFFDEAPISRNPDRRDFLTFFPVNIRCVAEELAHWKGYEEITEKMFKLAENVLQNAISMFESTSTGFRVFNVTDLWINNLMFHINNETKEPDDVITLDYQLAYVGSPAIDLNYFLFGSMNECVRKVHYKFVVREYQRVLQETLEKLNYQGHIPSLKEIHIDLINTSLMGVIGATCLTPLIFREGAGFENLEDLNSRTESGDQFRRENVENPKYRAFLQRTVKEFELSGFLDF</sequence>
<gene>
    <name evidence="2" type="primary">Dana\GF17428</name>
    <name evidence="2" type="synonym">dana_GLEANR_18691</name>
    <name evidence="2" type="ORF">GF17428</name>
</gene>
<keyword evidence="2" id="KW-0808">Transferase</keyword>
<dbReference type="InterPro" id="IPR011009">
    <property type="entry name" value="Kinase-like_dom_sf"/>
</dbReference>
<dbReference type="HOGENOM" id="CLU_010718_0_2_1"/>
<dbReference type="Gene3D" id="3.90.1200.10">
    <property type="match status" value="1"/>
</dbReference>
<dbReference type="Pfam" id="PF02958">
    <property type="entry name" value="EcKL"/>
    <property type="match status" value="1"/>
</dbReference>
<evidence type="ECO:0000313" key="3">
    <source>
        <dbReference type="Proteomes" id="UP000007801"/>
    </source>
</evidence>
<dbReference type="EMBL" id="CH902617">
    <property type="protein sequence ID" value="EDV41604.2"/>
    <property type="molecule type" value="Genomic_DNA"/>
</dbReference>
<dbReference type="SUPFAM" id="SSF56112">
    <property type="entry name" value="Protein kinase-like (PK-like)"/>
    <property type="match status" value="1"/>
</dbReference>
<dbReference type="InterPro" id="IPR004119">
    <property type="entry name" value="EcKL"/>
</dbReference>
<dbReference type="Proteomes" id="UP000007801">
    <property type="component" value="Unassembled WGS sequence"/>
</dbReference>
<dbReference type="PANTHER" id="PTHR11012">
    <property type="entry name" value="PROTEIN KINASE-LIKE DOMAIN-CONTAINING"/>
    <property type="match status" value="1"/>
</dbReference>
<dbReference type="PANTHER" id="PTHR11012:SF19">
    <property type="entry name" value="CHK KINASE-LIKE DOMAIN-CONTAINING PROTEIN"/>
    <property type="match status" value="1"/>
</dbReference>
<organism evidence="2 3">
    <name type="scientific">Drosophila ananassae</name>
    <name type="common">Fruit fly</name>
    <dbReference type="NCBI Taxonomy" id="7217"/>
    <lineage>
        <taxon>Eukaryota</taxon>
        <taxon>Metazoa</taxon>
        <taxon>Ecdysozoa</taxon>
        <taxon>Arthropoda</taxon>
        <taxon>Hexapoda</taxon>
        <taxon>Insecta</taxon>
        <taxon>Pterygota</taxon>
        <taxon>Neoptera</taxon>
        <taxon>Endopterygota</taxon>
        <taxon>Diptera</taxon>
        <taxon>Brachycera</taxon>
        <taxon>Muscomorpha</taxon>
        <taxon>Ephydroidea</taxon>
        <taxon>Drosophilidae</taxon>
        <taxon>Drosophila</taxon>
        <taxon>Sophophora</taxon>
    </lineage>
</organism>
<dbReference type="InParanoid" id="B3LWL0"/>
<protein>
    <recommendedName>
        <fullName evidence="1">CHK kinase-like domain-containing protein</fullName>
    </recommendedName>
</protein>
<reference evidence="2 3" key="1">
    <citation type="journal article" date="2007" name="Nature">
        <title>Evolution of genes and genomes on the Drosophila phylogeny.</title>
        <authorList>
            <consortium name="Drosophila 12 Genomes Consortium"/>
            <person name="Clark A.G."/>
            <person name="Eisen M.B."/>
            <person name="Smith D.R."/>
            <person name="Bergman C.M."/>
            <person name="Oliver B."/>
            <person name="Markow T.A."/>
            <person name="Kaufman T.C."/>
            <person name="Kellis M."/>
            <person name="Gelbart W."/>
            <person name="Iyer V.N."/>
            <person name="Pollard D.A."/>
            <person name="Sackton T.B."/>
            <person name="Larracuente A.M."/>
            <person name="Singh N.D."/>
            <person name="Abad J.P."/>
            <person name="Abt D.N."/>
            <person name="Adryan B."/>
            <person name="Aguade M."/>
            <person name="Akashi H."/>
            <person name="Anderson W.W."/>
            <person name="Aquadro C.F."/>
            <person name="Ardell D.H."/>
            <person name="Arguello R."/>
            <person name="Artieri C.G."/>
            <person name="Barbash D.A."/>
            <person name="Barker D."/>
            <person name="Barsanti P."/>
            <person name="Batterham P."/>
            <person name="Batzoglou S."/>
            <person name="Begun D."/>
            <person name="Bhutkar A."/>
            <person name="Blanco E."/>
            <person name="Bosak S.A."/>
            <person name="Bradley R.K."/>
            <person name="Brand A.D."/>
            <person name="Brent M.R."/>
            <person name="Brooks A.N."/>
            <person name="Brown R.H."/>
            <person name="Butlin R.K."/>
            <person name="Caggese C."/>
            <person name="Calvi B.R."/>
            <person name="Bernardo de Carvalho A."/>
            <person name="Caspi A."/>
            <person name="Castrezana S."/>
            <person name="Celniker S.E."/>
            <person name="Chang J.L."/>
            <person name="Chapple C."/>
            <person name="Chatterji S."/>
            <person name="Chinwalla A."/>
            <person name="Civetta A."/>
            <person name="Clifton S.W."/>
            <person name="Comeron J.M."/>
            <person name="Costello J.C."/>
            <person name="Coyne J.A."/>
            <person name="Daub J."/>
            <person name="David R.G."/>
            <person name="Delcher A.L."/>
            <person name="Delehaunty K."/>
            <person name="Do C.B."/>
            <person name="Ebling H."/>
            <person name="Edwards K."/>
            <person name="Eickbush T."/>
            <person name="Evans J.D."/>
            <person name="Filipski A."/>
            <person name="Findeiss S."/>
            <person name="Freyhult E."/>
            <person name="Fulton L."/>
            <person name="Fulton R."/>
            <person name="Garcia A.C."/>
            <person name="Gardiner A."/>
            <person name="Garfield D.A."/>
            <person name="Garvin B.E."/>
            <person name="Gibson G."/>
            <person name="Gilbert D."/>
            <person name="Gnerre S."/>
            <person name="Godfrey J."/>
            <person name="Good R."/>
            <person name="Gotea V."/>
            <person name="Gravely B."/>
            <person name="Greenberg A.J."/>
            <person name="Griffiths-Jones S."/>
            <person name="Gross S."/>
            <person name="Guigo R."/>
            <person name="Gustafson E.A."/>
            <person name="Haerty W."/>
            <person name="Hahn M.W."/>
            <person name="Halligan D.L."/>
            <person name="Halpern A.L."/>
            <person name="Halter G.M."/>
            <person name="Han M.V."/>
            <person name="Heger A."/>
            <person name="Hillier L."/>
            <person name="Hinrichs A.S."/>
            <person name="Holmes I."/>
            <person name="Hoskins R.A."/>
            <person name="Hubisz M.J."/>
            <person name="Hultmark D."/>
            <person name="Huntley M.A."/>
            <person name="Jaffe D.B."/>
            <person name="Jagadeeshan S."/>
            <person name="Jeck W.R."/>
            <person name="Johnson J."/>
            <person name="Jones C.D."/>
            <person name="Jordan W.C."/>
            <person name="Karpen G.H."/>
            <person name="Kataoka E."/>
            <person name="Keightley P.D."/>
            <person name="Kheradpour P."/>
            <person name="Kirkness E.F."/>
            <person name="Koerich L.B."/>
            <person name="Kristiansen K."/>
            <person name="Kudrna D."/>
            <person name="Kulathinal R.J."/>
            <person name="Kumar S."/>
            <person name="Kwok R."/>
            <person name="Lander E."/>
            <person name="Langley C.H."/>
            <person name="Lapoint R."/>
            <person name="Lazzaro B.P."/>
            <person name="Lee S.J."/>
            <person name="Levesque L."/>
            <person name="Li R."/>
            <person name="Lin C.F."/>
            <person name="Lin M.F."/>
            <person name="Lindblad-Toh K."/>
            <person name="Llopart A."/>
            <person name="Long M."/>
            <person name="Low L."/>
            <person name="Lozovsky E."/>
            <person name="Lu J."/>
            <person name="Luo M."/>
            <person name="Machado C.A."/>
            <person name="Makalowski W."/>
            <person name="Marzo M."/>
            <person name="Matsuda M."/>
            <person name="Matzkin L."/>
            <person name="McAllister B."/>
            <person name="McBride C.S."/>
            <person name="McKernan B."/>
            <person name="McKernan K."/>
            <person name="Mendez-Lago M."/>
            <person name="Minx P."/>
            <person name="Mollenhauer M.U."/>
            <person name="Montooth K."/>
            <person name="Mount S.M."/>
            <person name="Mu X."/>
            <person name="Myers E."/>
            <person name="Negre B."/>
            <person name="Newfeld S."/>
            <person name="Nielsen R."/>
            <person name="Noor M.A."/>
            <person name="O'Grady P."/>
            <person name="Pachter L."/>
            <person name="Papaceit M."/>
            <person name="Parisi M.J."/>
            <person name="Parisi M."/>
            <person name="Parts L."/>
            <person name="Pedersen J.S."/>
            <person name="Pesole G."/>
            <person name="Phillippy A.M."/>
            <person name="Ponting C.P."/>
            <person name="Pop M."/>
            <person name="Porcelli D."/>
            <person name="Powell J.R."/>
            <person name="Prohaska S."/>
            <person name="Pruitt K."/>
            <person name="Puig M."/>
            <person name="Quesneville H."/>
            <person name="Ram K.R."/>
            <person name="Rand D."/>
            <person name="Rasmussen M.D."/>
            <person name="Reed L.K."/>
            <person name="Reenan R."/>
            <person name="Reily A."/>
            <person name="Remington K.A."/>
            <person name="Rieger T.T."/>
            <person name="Ritchie M.G."/>
            <person name="Robin C."/>
            <person name="Rogers Y.H."/>
            <person name="Rohde C."/>
            <person name="Rozas J."/>
            <person name="Rubenfield M.J."/>
            <person name="Ruiz A."/>
            <person name="Russo S."/>
            <person name="Salzberg S.L."/>
            <person name="Sanchez-Gracia A."/>
            <person name="Saranga D.J."/>
            <person name="Sato H."/>
            <person name="Schaeffer S.W."/>
            <person name="Schatz M.C."/>
            <person name="Schlenke T."/>
            <person name="Schwartz R."/>
            <person name="Segarra C."/>
            <person name="Singh R.S."/>
            <person name="Sirot L."/>
            <person name="Sirota M."/>
            <person name="Sisneros N.B."/>
            <person name="Smith C.D."/>
            <person name="Smith T.F."/>
            <person name="Spieth J."/>
            <person name="Stage D.E."/>
            <person name="Stark A."/>
            <person name="Stephan W."/>
            <person name="Strausberg R.L."/>
            <person name="Strempel S."/>
            <person name="Sturgill D."/>
            <person name="Sutton G."/>
            <person name="Sutton G.G."/>
            <person name="Tao W."/>
            <person name="Teichmann S."/>
            <person name="Tobari Y.N."/>
            <person name="Tomimura Y."/>
            <person name="Tsolas J.M."/>
            <person name="Valente V.L."/>
            <person name="Venter E."/>
            <person name="Venter J.C."/>
            <person name="Vicario S."/>
            <person name="Vieira F.G."/>
            <person name="Vilella A.J."/>
            <person name="Villasante A."/>
            <person name="Walenz B."/>
            <person name="Wang J."/>
            <person name="Wasserman M."/>
            <person name="Watts T."/>
            <person name="Wilson D."/>
            <person name="Wilson R.K."/>
            <person name="Wing R.A."/>
            <person name="Wolfner M.F."/>
            <person name="Wong A."/>
            <person name="Wong G.K."/>
            <person name="Wu C.I."/>
            <person name="Wu G."/>
            <person name="Yamamoto D."/>
            <person name="Yang H.P."/>
            <person name="Yang S.P."/>
            <person name="Yorke J.A."/>
            <person name="Yoshida K."/>
            <person name="Zdobnov E."/>
            <person name="Zhang P."/>
            <person name="Zhang Y."/>
            <person name="Zimin A.V."/>
            <person name="Baldwin J."/>
            <person name="Abdouelleil A."/>
            <person name="Abdulkadir J."/>
            <person name="Abebe A."/>
            <person name="Abera B."/>
            <person name="Abreu J."/>
            <person name="Acer S.C."/>
            <person name="Aftuck L."/>
            <person name="Alexander A."/>
            <person name="An P."/>
            <person name="Anderson E."/>
            <person name="Anderson S."/>
            <person name="Arachi H."/>
            <person name="Azer M."/>
            <person name="Bachantsang P."/>
            <person name="Barry A."/>
            <person name="Bayul T."/>
            <person name="Berlin A."/>
            <person name="Bessette D."/>
            <person name="Bloom T."/>
            <person name="Blye J."/>
            <person name="Boguslavskiy L."/>
            <person name="Bonnet C."/>
            <person name="Boukhgalter B."/>
            <person name="Bourzgui I."/>
            <person name="Brown A."/>
            <person name="Cahill P."/>
            <person name="Channer S."/>
            <person name="Cheshatsang Y."/>
            <person name="Chuda L."/>
            <person name="Citroen M."/>
            <person name="Collymore A."/>
            <person name="Cooke P."/>
            <person name="Costello M."/>
            <person name="D'Aco K."/>
            <person name="Daza R."/>
            <person name="De Haan G."/>
            <person name="DeGray S."/>
            <person name="DeMaso C."/>
            <person name="Dhargay N."/>
            <person name="Dooley K."/>
            <person name="Dooley E."/>
            <person name="Doricent M."/>
            <person name="Dorje P."/>
            <person name="Dorjee K."/>
            <person name="Dupes A."/>
            <person name="Elong R."/>
            <person name="Falk J."/>
            <person name="Farina A."/>
            <person name="Faro S."/>
            <person name="Ferguson D."/>
            <person name="Fisher S."/>
            <person name="Foley C.D."/>
            <person name="Franke A."/>
            <person name="Friedrich D."/>
            <person name="Gadbois L."/>
            <person name="Gearin G."/>
            <person name="Gearin C.R."/>
            <person name="Giannoukos G."/>
            <person name="Goode T."/>
            <person name="Graham J."/>
            <person name="Grandbois E."/>
            <person name="Grewal S."/>
            <person name="Gyaltsen K."/>
            <person name="Hafez N."/>
            <person name="Hagos B."/>
            <person name="Hall J."/>
            <person name="Henson C."/>
            <person name="Hollinger A."/>
            <person name="Honan T."/>
            <person name="Huard M.D."/>
            <person name="Hughes L."/>
            <person name="Hurhula B."/>
            <person name="Husby M.E."/>
            <person name="Kamat A."/>
            <person name="Kanga B."/>
            <person name="Kashin S."/>
            <person name="Khazanovich D."/>
            <person name="Kisner P."/>
            <person name="Lance K."/>
            <person name="Lara M."/>
            <person name="Lee W."/>
            <person name="Lennon N."/>
            <person name="Letendre F."/>
            <person name="LeVine R."/>
            <person name="Lipovsky A."/>
            <person name="Liu X."/>
            <person name="Liu J."/>
            <person name="Liu S."/>
            <person name="Lokyitsang T."/>
            <person name="Lokyitsang Y."/>
            <person name="Lubonja R."/>
            <person name="Lui A."/>
            <person name="MacDonald P."/>
            <person name="Magnisalis V."/>
            <person name="Maru K."/>
            <person name="Matthews C."/>
            <person name="McCusker W."/>
            <person name="McDonough S."/>
            <person name="Mehta T."/>
            <person name="Meldrim J."/>
            <person name="Meneus L."/>
            <person name="Mihai O."/>
            <person name="Mihalev A."/>
            <person name="Mihova T."/>
            <person name="Mittelman R."/>
            <person name="Mlenga V."/>
            <person name="Montmayeur A."/>
            <person name="Mulrain L."/>
            <person name="Navidi A."/>
            <person name="Naylor J."/>
            <person name="Negash T."/>
            <person name="Nguyen T."/>
            <person name="Nguyen N."/>
            <person name="Nicol R."/>
            <person name="Norbu C."/>
            <person name="Norbu N."/>
            <person name="Novod N."/>
            <person name="O'Neill B."/>
            <person name="Osman S."/>
            <person name="Markiewicz E."/>
            <person name="Oyono O.L."/>
            <person name="Patti C."/>
            <person name="Phunkhang P."/>
            <person name="Pierre F."/>
            <person name="Priest M."/>
            <person name="Raghuraman S."/>
            <person name="Rege F."/>
            <person name="Reyes R."/>
            <person name="Rise C."/>
            <person name="Rogov P."/>
            <person name="Ross K."/>
            <person name="Ryan E."/>
            <person name="Settipalli S."/>
            <person name="Shea T."/>
            <person name="Sherpa N."/>
            <person name="Shi L."/>
            <person name="Shih D."/>
            <person name="Sparrow T."/>
            <person name="Spaulding J."/>
            <person name="Stalker J."/>
            <person name="Stange-Thomann N."/>
            <person name="Stavropoulos S."/>
            <person name="Stone C."/>
            <person name="Strader C."/>
            <person name="Tesfaye S."/>
            <person name="Thomson T."/>
            <person name="Thoulutsang Y."/>
            <person name="Thoulutsang D."/>
            <person name="Topham K."/>
            <person name="Topping I."/>
            <person name="Tsamla T."/>
            <person name="Vassiliev H."/>
            <person name="Vo A."/>
            <person name="Wangchuk T."/>
            <person name="Wangdi T."/>
            <person name="Weiand M."/>
            <person name="Wilkinson J."/>
            <person name="Wilson A."/>
            <person name="Yadav S."/>
            <person name="Young G."/>
            <person name="Yu Q."/>
            <person name="Zembek L."/>
            <person name="Zhong D."/>
            <person name="Zimmer A."/>
            <person name="Zwirko Z."/>
            <person name="Jaffe D.B."/>
            <person name="Alvarez P."/>
            <person name="Brockman W."/>
            <person name="Butler J."/>
            <person name="Chin C."/>
            <person name="Gnerre S."/>
            <person name="Grabherr M."/>
            <person name="Kleber M."/>
            <person name="Mauceli E."/>
            <person name="MacCallum I."/>
        </authorList>
    </citation>
    <scope>NUCLEOTIDE SEQUENCE [LARGE SCALE GENOMIC DNA]</scope>
    <source>
        <strain evidence="3">Tucson 14024-0371.13</strain>
    </source>
</reference>
<dbReference type="GO" id="GO:0016740">
    <property type="term" value="F:transferase activity"/>
    <property type="evidence" value="ECO:0007669"/>
    <property type="project" value="UniProtKB-KW"/>
</dbReference>
<evidence type="ECO:0000259" key="1">
    <source>
        <dbReference type="SMART" id="SM00587"/>
    </source>
</evidence>
<dbReference type="InterPro" id="IPR015897">
    <property type="entry name" value="CHK_kinase-like"/>
</dbReference>
<dbReference type="KEGG" id="dan:6500212"/>
<dbReference type="AlphaFoldDB" id="B3LWL0"/>